<evidence type="ECO:0000313" key="2">
    <source>
        <dbReference type="Proteomes" id="UP000596739"/>
    </source>
</evidence>
<evidence type="ECO:0000313" key="1">
    <source>
        <dbReference type="EMBL" id="MBK1812031.1"/>
    </source>
</evidence>
<proteinExistence type="predicted"/>
<organism evidence="1 2">
    <name type="scientific">Clostridium yunnanense</name>
    <dbReference type="NCBI Taxonomy" id="2800325"/>
    <lineage>
        <taxon>Bacteria</taxon>
        <taxon>Bacillati</taxon>
        <taxon>Bacillota</taxon>
        <taxon>Clostridia</taxon>
        <taxon>Eubacteriales</taxon>
        <taxon>Clostridiaceae</taxon>
        <taxon>Clostridium</taxon>
    </lineage>
</organism>
<dbReference type="SUPFAM" id="SSF50494">
    <property type="entry name" value="Trypsin-like serine proteases"/>
    <property type="match status" value="1"/>
</dbReference>
<accession>A0ABS1ERL8</accession>
<gene>
    <name evidence="1" type="ORF">JHL18_15520</name>
</gene>
<dbReference type="SUPFAM" id="SSF52540">
    <property type="entry name" value="P-loop containing nucleoside triphosphate hydrolases"/>
    <property type="match status" value="1"/>
</dbReference>
<sequence length="1134" mass="133249">MKANIVYIKTEEDSGTGVLYPCRYNNDNLYYTENYQSYIIFTNSHVLSKFEGINYKNYNIKSEILLKIYDANGSRIIDQDIKKVLVHNIQFDNKNYNDVAALLVFINNRVHISIENQILDEELKNRDILYMEGYPGVMIEDSINQKVQLEGIAKEIFPENNKMGIYQITDDYHWYNNKKDLKLMEGFSGSPVYVERGEKFYLVGMNQSVSNIDCGENPFKLVYYIKIKHIIERLRETSCILYKKESDSSYTIEWIYGTEDKIKKYQNNPSLLLVGSSGAGKSSFAKDFAYSSDKLQVTNDGQTTRTNIIYEYSIFCDNPTITVRFLSRKEYLNSIKTLNYDKVMLYVYMKIFNLTEKDYIIDTSNYIKDFYYFLKACPLQSSGDILKSIENIFLPQGEDINIKVKMADIYLATIKYFLKNVGIDNVKYFCDRTKIESLKSSYKEDIINSKQKIDDEGLFDLFKKRLVVAWDSYERDINKEVIEVLFKYCNDKYSFDNFQVEVFDILQKDSYDRFPNFDFLDKNFLDILFRAEGFFDISEVSYLFSDNINENVIFDRVIENFTGIKINTLEVLERTIEDIYNFVYEMVFEKIKNNYIITEKNINGRRIIYCDISLEDIESEGLQKLTYFLQVSNGRSLTGFVNSIKIKDRISNEYALLLSELKIGKITLLDTCGLDHVERSSNIKEVLQNNIASYERAENIRFEDFNILYLKKLDSGKPDELRNILPIVFEVIPQSPFYCIFTGIDIYYKSDTSKIQQLDWNKSNINDCPKAIQYILSDKGEAELISNIKGSNSRKNNLYLVLKNNFVPYCGIKELVESNFGYYDNNYSYIRKMLVSIIRKEYSSLGIVDANDTEDILNKNRLKIERMILRIFQKASVYYWDYNNVHNATATANFIRIRDQEQLGFSRTFNHIWSHLFYSAYNDVVTKDNEDFLELFPKNKEVIESTLINMITSFLGKTVYLYYFEIIDDTEGTNIGLDENKKEETEEVSKIKKNSKSRMFRDIIEEMYDELDDDGNRIYEYNIFKKDLTSNEYNEYKVRKKVLEDVYNFTKGYSLSGKIKNKVIDLFIEAFMSQLNKDNHAKANSLVEVDLNFSKALNDLEKGFIEKYSVSNYESGKEMFNYIMSYRFKNNLIT</sequence>
<dbReference type="InterPro" id="IPR009003">
    <property type="entry name" value="Peptidase_S1_PA"/>
</dbReference>
<dbReference type="InterPro" id="IPR027417">
    <property type="entry name" value="P-loop_NTPase"/>
</dbReference>
<dbReference type="RefSeq" id="WP_200270820.1">
    <property type="nucleotide sequence ID" value="NZ_JAENHN010000043.1"/>
</dbReference>
<evidence type="ECO:0008006" key="3">
    <source>
        <dbReference type="Google" id="ProtNLM"/>
    </source>
</evidence>
<dbReference type="Proteomes" id="UP000596739">
    <property type="component" value="Unassembled WGS sequence"/>
</dbReference>
<dbReference type="EMBL" id="JAENHN010000043">
    <property type="protein sequence ID" value="MBK1812031.1"/>
    <property type="molecule type" value="Genomic_DNA"/>
</dbReference>
<reference evidence="2" key="1">
    <citation type="submission" date="2021-01" db="EMBL/GenBank/DDBJ databases">
        <title>Genome public.</title>
        <authorList>
            <person name="Liu C."/>
            <person name="Sun Q."/>
        </authorList>
    </citation>
    <scope>NUCLEOTIDE SEQUENCE [LARGE SCALE GENOMIC DNA]</scope>
    <source>
        <strain evidence="2">YIM B02505</strain>
    </source>
</reference>
<comment type="caution">
    <text evidence="1">The sequence shown here is derived from an EMBL/GenBank/DDBJ whole genome shotgun (WGS) entry which is preliminary data.</text>
</comment>
<protein>
    <recommendedName>
        <fullName evidence="3">Serine protease</fullName>
    </recommendedName>
</protein>
<name>A0ABS1ERL8_9CLOT</name>
<keyword evidence="2" id="KW-1185">Reference proteome</keyword>